<dbReference type="InterPro" id="IPR052021">
    <property type="entry name" value="Type-I_RS_S_subunit"/>
</dbReference>
<evidence type="ECO:0000313" key="6">
    <source>
        <dbReference type="Proteomes" id="UP000470082"/>
    </source>
</evidence>
<keyword evidence="5" id="KW-0378">Hydrolase</keyword>
<name>A0A7X2T3P4_9FIRM</name>
<dbReference type="Gene3D" id="3.90.220.20">
    <property type="entry name" value="DNA methylase specificity domains"/>
    <property type="match status" value="1"/>
</dbReference>
<accession>A0A7X2T3P4</accession>
<organism evidence="5 6">
    <name type="scientific">Floccifex porci</name>
    <dbReference type="NCBI Taxonomy" id="2606629"/>
    <lineage>
        <taxon>Bacteria</taxon>
        <taxon>Bacillati</taxon>
        <taxon>Bacillota</taxon>
        <taxon>Erysipelotrichia</taxon>
        <taxon>Erysipelotrichales</taxon>
        <taxon>Erysipelotrichaceae</taxon>
        <taxon>Floccifex</taxon>
    </lineage>
</organism>
<dbReference type="Proteomes" id="UP000470082">
    <property type="component" value="Unassembled WGS sequence"/>
</dbReference>
<gene>
    <name evidence="5" type="ORF">FYJ50_06795</name>
</gene>
<keyword evidence="5" id="KW-0255">Endonuclease</keyword>
<dbReference type="SUPFAM" id="SSF116734">
    <property type="entry name" value="DNA methylase specificity domain"/>
    <property type="match status" value="1"/>
</dbReference>
<dbReference type="PANTHER" id="PTHR30408">
    <property type="entry name" value="TYPE-1 RESTRICTION ENZYME ECOKI SPECIFICITY PROTEIN"/>
    <property type="match status" value="1"/>
</dbReference>
<dbReference type="GO" id="GO:0009307">
    <property type="term" value="P:DNA restriction-modification system"/>
    <property type="evidence" value="ECO:0007669"/>
    <property type="project" value="UniProtKB-KW"/>
</dbReference>
<proteinExistence type="inferred from homology"/>
<dbReference type="AlphaFoldDB" id="A0A7X2T3P4"/>
<dbReference type="Pfam" id="PF01420">
    <property type="entry name" value="Methylase_S"/>
    <property type="match status" value="1"/>
</dbReference>
<evidence type="ECO:0000256" key="1">
    <source>
        <dbReference type="ARBA" id="ARBA00010923"/>
    </source>
</evidence>
<comment type="caution">
    <text evidence="5">The sequence shown here is derived from an EMBL/GenBank/DDBJ whole genome shotgun (WGS) entry which is preliminary data.</text>
</comment>
<dbReference type="InterPro" id="IPR000055">
    <property type="entry name" value="Restrct_endonuc_typeI_TRD"/>
</dbReference>
<reference evidence="5 6" key="1">
    <citation type="submission" date="2019-08" db="EMBL/GenBank/DDBJ databases">
        <title>In-depth cultivation of the pig gut microbiome towards novel bacterial diversity and tailored functional studies.</title>
        <authorList>
            <person name="Wylensek D."/>
            <person name="Hitch T.C.A."/>
            <person name="Clavel T."/>
        </authorList>
    </citation>
    <scope>NUCLEOTIDE SEQUENCE [LARGE SCALE GENOMIC DNA]</scope>
    <source>
        <strain evidence="5 6">LKV-178-WT-2G</strain>
    </source>
</reference>
<dbReference type="RefSeq" id="WP_154460422.1">
    <property type="nucleotide sequence ID" value="NZ_VUMM01000012.1"/>
</dbReference>
<keyword evidence="6" id="KW-1185">Reference proteome</keyword>
<sequence>MRLEKIADVKNGQILTRICDKGLKDGTRIKVITPKSINNGFIYHKDLGENILKEGMDCSKLMYTEKGDIVIKLSTPYDSAIIREKDEGLVVPSFCALIRCNEKINRNYVLAILNNKKTIEKLINEISGLGMRIIKIGSIKNIDIPDIETQKQETIGNLYIESLIEIELVRNFLENQKNLIEGFIEQELKEE</sequence>
<protein>
    <submittedName>
        <fullName evidence="5">Restriction endonuclease subunit S</fullName>
    </submittedName>
</protein>
<dbReference type="EMBL" id="VUMM01000012">
    <property type="protein sequence ID" value="MSS01804.1"/>
    <property type="molecule type" value="Genomic_DNA"/>
</dbReference>
<dbReference type="PANTHER" id="PTHR30408:SF13">
    <property type="entry name" value="TYPE I RESTRICTION ENZYME HINDI SPECIFICITY SUBUNIT"/>
    <property type="match status" value="1"/>
</dbReference>
<dbReference type="GO" id="GO:0004519">
    <property type="term" value="F:endonuclease activity"/>
    <property type="evidence" value="ECO:0007669"/>
    <property type="project" value="UniProtKB-KW"/>
</dbReference>
<keyword evidence="3" id="KW-0238">DNA-binding</keyword>
<comment type="similarity">
    <text evidence="1">Belongs to the type-I restriction system S methylase family.</text>
</comment>
<evidence type="ECO:0000256" key="2">
    <source>
        <dbReference type="ARBA" id="ARBA00022747"/>
    </source>
</evidence>
<evidence type="ECO:0000313" key="5">
    <source>
        <dbReference type="EMBL" id="MSS01804.1"/>
    </source>
</evidence>
<dbReference type="InterPro" id="IPR044946">
    <property type="entry name" value="Restrct_endonuc_typeI_TRD_sf"/>
</dbReference>
<dbReference type="GO" id="GO:0003677">
    <property type="term" value="F:DNA binding"/>
    <property type="evidence" value="ECO:0007669"/>
    <property type="project" value="UniProtKB-KW"/>
</dbReference>
<evidence type="ECO:0000256" key="3">
    <source>
        <dbReference type="ARBA" id="ARBA00023125"/>
    </source>
</evidence>
<keyword evidence="2" id="KW-0680">Restriction system</keyword>
<evidence type="ECO:0000259" key="4">
    <source>
        <dbReference type="Pfam" id="PF01420"/>
    </source>
</evidence>
<keyword evidence="5" id="KW-0540">Nuclease</keyword>
<feature type="domain" description="Type I restriction modification DNA specificity" evidence="4">
    <location>
        <begin position="2"/>
        <end position="152"/>
    </location>
</feature>